<protein>
    <submittedName>
        <fullName evidence="1">Fic-domain-containing protein</fullName>
    </submittedName>
</protein>
<dbReference type="Proteomes" id="UP001497680">
    <property type="component" value="Unassembled WGS sequence"/>
</dbReference>
<name>A0ACC0DC20_9PEZI</name>
<comment type="caution">
    <text evidence="1">The sequence shown here is derived from an EMBL/GenBank/DDBJ whole genome shotgun (WGS) entry which is preliminary data.</text>
</comment>
<dbReference type="EMBL" id="MU394291">
    <property type="protein sequence ID" value="KAI6090301.1"/>
    <property type="molecule type" value="Genomic_DNA"/>
</dbReference>
<keyword evidence="2" id="KW-1185">Reference proteome</keyword>
<reference evidence="1 2" key="1">
    <citation type="journal article" date="2022" name="New Phytol.">
        <title>Ecological generalism drives hyperdiversity of secondary metabolite gene clusters in xylarialean endophytes.</title>
        <authorList>
            <person name="Franco M.E.E."/>
            <person name="Wisecaver J.H."/>
            <person name="Arnold A.E."/>
            <person name="Ju Y.M."/>
            <person name="Slot J.C."/>
            <person name="Ahrendt S."/>
            <person name="Moore L.P."/>
            <person name="Eastman K.E."/>
            <person name="Scott K."/>
            <person name="Konkel Z."/>
            <person name="Mondo S.J."/>
            <person name="Kuo A."/>
            <person name="Hayes R.D."/>
            <person name="Haridas S."/>
            <person name="Andreopoulos B."/>
            <person name="Riley R."/>
            <person name="LaButti K."/>
            <person name="Pangilinan J."/>
            <person name="Lipzen A."/>
            <person name="Amirebrahimi M."/>
            <person name="Yan J."/>
            <person name="Adam C."/>
            <person name="Keymanesh K."/>
            <person name="Ng V."/>
            <person name="Louie K."/>
            <person name="Northen T."/>
            <person name="Drula E."/>
            <person name="Henrissat B."/>
            <person name="Hsieh H.M."/>
            <person name="Youens-Clark K."/>
            <person name="Lutzoni F."/>
            <person name="Miadlikowska J."/>
            <person name="Eastwood D.C."/>
            <person name="Hamelin R.C."/>
            <person name="Grigoriev I.V."/>
            <person name="U'Ren J.M."/>
        </authorList>
    </citation>
    <scope>NUCLEOTIDE SEQUENCE [LARGE SCALE GENOMIC DNA]</scope>
    <source>
        <strain evidence="1 2">ER1909</strain>
    </source>
</reference>
<evidence type="ECO:0000313" key="1">
    <source>
        <dbReference type="EMBL" id="KAI6090301.1"/>
    </source>
</evidence>
<proteinExistence type="predicted"/>
<accession>A0ACC0DC20</accession>
<gene>
    <name evidence="1" type="ORF">F4821DRAFT_256016</name>
</gene>
<organism evidence="1 2">
    <name type="scientific">Hypoxylon rubiginosum</name>
    <dbReference type="NCBI Taxonomy" id="110542"/>
    <lineage>
        <taxon>Eukaryota</taxon>
        <taxon>Fungi</taxon>
        <taxon>Dikarya</taxon>
        <taxon>Ascomycota</taxon>
        <taxon>Pezizomycotina</taxon>
        <taxon>Sordariomycetes</taxon>
        <taxon>Xylariomycetidae</taxon>
        <taxon>Xylariales</taxon>
        <taxon>Hypoxylaceae</taxon>
        <taxon>Hypoxylon</taxon>
    </lineage>
</organism>
<sequence>MNEIWAHLEESLVKLVYSSNFIEVTGSDFNVTQELCRQILRGQDISAEIGPGPEYEQAQAALITLKRPSSPEDVIRSRQEVINHVQALEFAIQHFVLDGEPITDSFLKDIHTRLCAGKVLHEEAGGTGEYRTWEIAARHGADMKKKSIFIRASAVPRYMADLVEDLHRDLINAERNGLTYSVNLASRYCHRLVCIHPFGDGNGRMCRILLNIILFKYGRRVAIFGYNEDERQEYLDLARRANKKFHEEDMELLETEKKGHRELANFILTCMSTVGIP</sequence>
<evidence type="ECO:0000313" key="2">
    <source>
        <dbReference type="Proteomes" id="UP001497680"/>
    </source>
</evidence>